<evidence type="ECO:0000313" key="3">
    <source>
        <dbReference type="Proteomes" id="UP000663671"/>
    </source>
</evidence>
<organism evidence="2 3">
    <name type="scientific">Ajellomyces capsulatus</name>
    <name type="common">Darling's disease fungus</name>
    <name type="synonym">Histoplasma capsulatum</name>
    <dbReference type="NCBI Taxonomy" id="5037"/>
    <lineage>
        <taxon>Eukaryota</taxon>
        <taxon>Fungi</taxon>
        <taxon>Dikarya</taxon>
        <taxon>Ascomycota</taxon>
        <taxon>Pezizomycotina</taxon>
        <taxon>Eurotiomycetes</taxon>
        <taxon>Eurotiomycetidae</taxon>
        <taxon>Onygenales</taxon>
        <taxon>Ajellomycetaceae</taxon>
        <taxon>Histoplasma</taxon>
    </lineage>
</organism>
<gene>
    <name evidence="2" type="ORF">I7I51_05116</name>
</gene>
<feature type="chain" id="PRO_5034699194" description="Secreted protein" evidence="1">
    <location>
        <begin position="20"/>
        <end position="165"/>
    </location>
</feature>
<feature type="signal peptide" evidence="1">
    <location>
        <begin position="1"/>
        <end position="19"/>
    </location>
</feature>
<dbReference type="Proteomes" id="UP000663671">
    <property type="component" value="Chromosome 4"/>
</dbReference>
<dbReference type="EMBL" id="CP069110">
    <property type="protein sequence ID" value="QSS60318.1"/>
    <property type="molecule type" value="Genomic_DNA"/>
</dbReference>
<reference evidence="2" key="1">
    <citation type="submission" date="2021-01" db="EMBL/GenBank/DDBJ databases">
        <title>Chromosome-level genome assembly of a human fungal pathogen reveals clustering of transcriptionally co-regulated genes.</title>
        <authorList>
            <person name="Voorhies M."/>
            <person name="Cohen S."/>
            <person name="Shea T.P."/>
            <person name="Petrus S."/>
            <person name="Munoz J.F."/>
            <person name="Poplawski S."/>
            <person name="Goldman W.E."/>
            <person name="Michael T."/>
            <person name="Cuomo C.A."/>
            <person name="Sil A."/>
            <person name="Beyhan S."/>
        </authorList>
    </citation>
    <scope>NUCLEOTIDE SEQUENCE</scope>
    <source>
        <strain evidence="2">WU24</strain>
    </source>
</reference>
<dbReference type="VEuPathDB" id="FungiDB:I7I51_05116"/>
<evidence type="ECO:0008006" key="4">
    <source>
        <dbReference type="Google" id="ProtNLM"/>
    </source>
</evidence>
<keyword evidence="1" id="KW-0732">Signal</keyword>
<name>A0A8A1M1H8_AJECA</name>
<sequence>MKSKISLAFLLSLTLSVSAAPLEQSIQVKFNNGVKTTEEAVISYHLSNAGLYLCDRSGFVGHCVHYATPFGQCVTIVDQFPHGKGVKSASSDQGSRCTLYSVMEMSFRSTTLGIRICATKTGVIGLAATVADLLSDRLLAVGKSRQEQARAGEAYHSMIELGSQS</sequence>
<protein>
    <recommendedName>
        <fullName evidence="4">Secreted protein</fullName>
    </recommendedName>
</protein>
<proteinExistence type="predicted"/>
<dbReference type="AlphaFoldDB" id="A0A8A1M1H8"/>
<evidence type="ECO:0000256" key="1">
    <source>
        <dbReference type="SAM" id="SignalP"/>
    </source>
</evidence>
<evidence type="ECO:0000313" key="2">
    <source>
        <dbReference type="EMBL" id="QSS60318.1"/>
    </source>
</evidence>
<dbReference type="OrthoDB" id="2910287at2759"/>
<accession>A0A8A1M1H8</accession>